<dbReference type="AlphaFoldDB" id="A0AB34GDV0"/>
<protein>
    <submittedName>
        <fullName evidence="1">Uncharacterized protein</fullName>
    </submittedName>
</protein>
<dbReference type="Proteomes" id="UP001159641">
    <property type="component" value="Unassembled WGS sequence"/>
</dbReference>
<reference evidence="1 2" key="1">
    <citation type="submission" date="2022-11" db="EMBL/GenBank/DDBJ databases">
        <title>Whole genome sequence of Eschrichtius robustus ER-17-0199.</title>
        <authorList>
            <person name="Bruniche-Olsen A."/>
            <person name="Black A.N."/>
            <person name="Fields C.J."/>
            <person name="Walden K."/>
            <person name="Dewoody J.A."/>
        </authorList>
    </citation>
    <scope>NUCLEOTIDE SEQUENCE [LARGE SCALE GENOMIC DNA]</scope>
    <source>
        <strain evidence="1">ER-17-0199</strain>
        <tissue evidence="1">Blubber</tissue>
    </source>
</reference>
<evidence type="ECO:0000313" key="2">
    <source>
        <dbReference type="Proteomes" id="UP001159641"/>
    </source>
</evidence>
<name>A0AB34GDV0_ESCRO</name>
<accession>A0AB34GDV0</accession>
<keyword evidence="2" id="KW-1185">Reference proteome</keyword>
<dbReference type="EMBL" id="JAIQCJ010002247">
    <property type="protein sequence ID" value="KAJ8778262.1"/>
    <property type="molecule type" value="Genomic_DNA"/>
</dbReference>
<proteinExistence type="predicted"/>
<sequence length="264" mass="29099">MCPQIREPHPEIQGTNVPLVHSSLLNLFSLLTHQWMHVGLWGQELSPDFKDKLTWVPTLALRGMIRRGHSSPAGWRSSPCQGKACQGARGAARLRGFYPLHPVLGKRREAQPSEPRAPRGWQLKNQLMLRAASSQSSATLRGKSLPGLSQNLELPKSNHWLHTFPAHVVCSASGEHPLTPVSTPATLAPLSSPLKTSSCFLPQDLFTCCPWNAFLHSSHPRVSVKAQTESAKMADYKDPEFTSSHEHTKITTISSTTIDEKPCS</sequence>
<comment type="caution">
    <text evidence="1">The sequence shown here is derived from an EMBL/GenBank/DDBJ whole genome shotgun (WGS) entry which is preliminary data.</text>
</comment>
<gene>
    <name evidence="1" type="ORF">J1605_013761</name>
</gene>
<evidence type="ECO:0000313" key="1">
    <source>
        <dbReference type="EMBL" id="KAJ8778262.1"/>
    </source>
</evidence>
<organism evidence="1 2">
    <name type="scientific">Eschrichtius robustus</name>
    <name type="common">California gray whale</name>
    <name type="synonym">Eschrichtius gibbosus</name>
    <dbReference type="NCBI Taxonomy" id="9764"/>
    <lineage>
        <taxon>Eukaryota</taxon>
        <taxon>Metazoa</taxon>
        <taxon>Chordata</taxon>
        <taxon>Craniata</taxon>
        <taxon>Vertebrata</taxon>
        <taxon>Euteleostomi</taxon>
        <taxon>Mammalia</taxon>
        <taxon>Eutheria</taxon>
        <taxon>Laurasiatheria</taxon>
        <taxon>Artiodactyla</taxon>
        <taxon>Whippomorpha</taxon>
        <taxon>Cetacea</taxon>
        <taxon>Mysticeti</taxon>
        <taxon>Eschrichtiidae</taxon>
        <taxon>Eschrichtius</taxon>
    </lineage>
</organism>